<protein>
    <submittedName>
        <fullName evidence="1">Piggybac transposable element-derived protein 4</fullName>
    </submittedName>
</protein>
<organism evidence="1 2">
    <name type="scientific">Holotrichia oblita</name>
    <name type="common">Chafer beetle</name>
    <dbReference type="NCBI Taxonomy" id="644536"/>
    <lineage>
        <taxon>Eukaryota</taxon>
        <taxon>Metazoa</taxon>
        <taxon>Ecdysozoa</taxon>
        <taxon>Arthropoda</taxon>
        <taxon>Hexapoda</taxon>
        <taxon>Insecta</taxon>
        <taxon>Pterygota</taxon>
        <taxon>Neoptera</taxon>
        <taxon>Endopterygota</taxon>
        <taxon>Coleoptera</taxon>
        <taxon>Polyphaga</taxon>
        <taxon>Scarabaeiformia</taxon>
        <taxon>Scarabaeidae</taxon>
        <taxon>Melolonthinae</taxon>
        <taxon>Holotrichia</taxon>
    </lineage>
</organism>
<comment type="caution">
    <text evidence="1">The sequence shown here is derived from an EMBL/GenBank/DDBJ whole genome shotgun (WGS) entry which is preliminary data.</text>
</comment>
<sequence>MSSSEQWSDDGKRKKEDGEELFYRSKKTRRTPNKEDNPKENMTEQMNEIMLLLKNLAGDIKEMKGEQTSNKEETKEEIKYLRDIREKETEEIDNLKKQVRTANEEIERLKTEKRRKNVIVQGLEISVNNPKELKTKMENFIEKELGAAIKIESAIKLGEKTCLIELNSKDDKATVMSNKSKLRNHKQKIYINDDLTKKEREKQKLIRAFAKEETEKGKYVPPSSESELDLSSPTAFVENIDVENIDVGQNATPVVHSPSGIAETMHSDSDSLENEDTIQNLHEQATDGEWSVPLGRQQQFDFAAISGLNEAVLLELANGTPYDFYCSLIDNKIIDNIVDQTNLYAIQCLTSEADIPKTSRWHKWQPTDNTEIRRFIGLIGYMGLVKMPSIENYWSSSLLYRNDVARNTMSRNRFQLLLQALHFDDNEMCPPNDRLHKIQRIGKYITAKKNALIGYPSQKSPGNPKEVVTKKLRRGEMISRENQKGITVTKWRDKREVLTLSTCHAEDTTELIRRTGPVLKPRAVVDYNFGKASIDLSDQLASYGTALRRSLKWYRKIAIELLLGTAVVNARFLYNLVTSKNIKVNEFREQIVLELLKSENKVSDSNIALGENTAEPTSSTKEKPMASHKFVKKPGSSRAGRKFCRGCYERKKNGEIPRSKISKVTTYCADCVGQPPNCLRCFNKKHYS</sequence>
<gene>
    <name evidence="1" type="ORF">MML48_9g00014028</name>
</gene>
<name>A0ACB9SIH0_HOLOL</name>
<reference evidence="1" key="1">
    <citation type="submission" date="2022-04" db="EMBL/GenBank/DDBJ databases">
        <title>Chromosome-scale genome assembly of Holotrichia oblita Faldermann.</title>
        <authorList>
            <person name="Rongchong L."/>
        </authorList>
    </citation>
    <scope>NUCLEOTIDE SEQUENCE</scope>
    <source>
        <strain evidence="1">81SQS9</strain>
    </source>
</reference>
<evidence type="ECO:0000313" key="1">
    <source>
        <dbReference type="EMBL" id="KAI4455084.1"/>
    </source>
</evidence>
<dbReference type="EMBL" id="CM043023">
    <property type="protein sequence ID" value="KAI4455084.1"/>
    <property type="molecule type" value="Genomic_DNA"/>
</dbReference>
<dbReference type="Proteomes" id="UP001056778">
    <property type="component" value="Chromosome 9"/>
</dbReference>
<keyword evidence="2" id="KW-1185">Reference proteome</keyword>
<accession>A0ACB9SIH0</accession>
<proteinExistence type="predicted"/>
<evidence type="ECO:0000313" key="2">
    <source>
        <dbReference type="Proteomes" id="UP001056778"/>
    </source>
</evidence>